<dbReference type="HOGENOM" id="CLU_042930_0_2_11"/>
<dbReference type="GO" id="GO:0046872">
    <property type="term" value="F:metal ion binding"/>
    <property type="evidence" value="ECO:0007669"/>
    <property type="project" value="UniProtKB-KW"/>
</dbReference>
<evidence type="ECO:0000256" key="7">
    <source>
        <dbReference type="ARBA" id="ARBA00012491"/>
    </source>
</evidence>
<keyword evidence="12" id="KW-0548">Nucleotidyltransferase</keyword>
<dbReference type="SFLD" id="SFLDS00003">
    <property type="entry name" value="Haloacid_Dehalogenase"/>
    <property type="match status" value="1"/>
</dbReference>
<dbReference type="Gene3D" id="3.90.550.10">
    <property type="entry name" value="Spore Coat Polysaccharide Biosynthesis Protein SpsA, Chain A"/>
    <property type="match status" value="1"/>
</dbReference>
<feature type="compositionally biased region" description="Pro residues" evidence="11">
    <location>
        <begin position="397"/>
        <end position="409"/>
    </location>
</feature>
<keyword evidence="12" id="KW-0808">Transferase</keyword>
<evidence type="ECO:0000256" key="3">
    <source>
        <dbReference type="ARBA" id="ARBA00005141"/>
    </source>
</evidence>
<keyword evidence="8" id="KW-0479">Metal-binding</keyword>
<dbReference type="eggNOG" id="COG1083">
    <property type="taxonomic scope" value="Bacteria"/>
</dbReference>
<dbReference type="AlphaFoldDB" id="C7R2D5"/>
<dbReference type="CDD" id="cd02513">
    <property type="entry name" value="CMP-NeuAc_Synthase"/>
    <property type="match status" value="1"/>
</dbReference>
<dbReference type="SFLD" id="SFLDG01136">
    <property type="entry name" value="C1.6:_Phosphoserine_Phosphatas"/>
    <property type="match status" value="1"/>
</dbReference>
<dbReference type="InterPro" id="IPR050793">
    <property type="entry name" value="CMP-NeuNAc_synthase"/>
</dbReference>
<accession>C7R2D5</accession>
<name>C7R2D5_JONDD</name>
<dbReference type="Pfam" id="PF08282">
    <property type="entry name" value="Hydrolase_3"/>
    <property type="match status" value="1"/>
</dbReference>
<evidence type="ECO:0000256" key="5">
    <source>
        <dbReference type="ARBA" id="ARBA00010726"/>
    </source>
</evidence>
<keyword evidence="10" id="KW-0460">Magnesium</keyword>
<dbReference type="PANTHER" id="PTHR21485:SF3">
    <property type="entry name" value="N-ACYLNEURAMINATE CYTIDYLYLTRANSFERASE"/>
    <property type="match status" value="1"/>
</dbReference>
<keyword evidence="13" id="KW-1185">Reference proteome</keyword>
<dbReference type="eggNOG" id="COG1778">
    <property type="taxonomic scope" value="Bacteria"/>
</dbReference>
<dbReference type="SUPFAM" id="SSF53448">
    <property type="entry name" value="Nucleotide-diphospho-sugar transferases"/>
    <property type="match status" value="1"/>
</dbReference>
<dbReference type="InterPro" id="IPR010023">
    <property type="entry name" value="KdsC_fam"/>
</dbReference>
<protein>
    <recommendedName>
        <fullName evidence="7">N-acylneuraminate cytidylyltransferase</fullName>
        <ecNumber evidence="7">2.7.7.43</ecNumber>
    </recommendedName>
</protein>
<dbReference type="Proteomes" id="UP000000628">
    <property type="component" value="Chromosome"/>
</dbReference>
<dbReference type="InterPro" id="IPR036412">
    <property type="entry name" value="HAD-like_sf"/>
</dbReference>
<comment type="subunit">
    <text evidence="6">Homotetramer.</text>
</comment>
<dbReference type="Pfam" id="PF02348">
    <property type="entry name" value="CTP_transf_3"/>
    <property type="match status" value="1"/>
</dbReference>
<comment type="catalytic activity">
    <reaction evidence="1">
        <text>an N-acylneuraminate + CTP = a CMP-N-acyl-beta-neuraminate + diphosphate</text>
        <dbReference type="Rhea" id="RHEA:11344"/>
        <dbReference type="ChEBI" id="CHEBI:33019"/>
        <dbReference type="ChEBI" id="CHEBI:37563"/>
        <dbReference type="ChEBI" id="CHEBI:60073"/>
        <dbReference type="ChEBI" id="CHEBI:68671"/>
        <dbReference type="EC" id="2.7.7.43"/>
    </reaction>
</comment>
<dbReference type="STRING" id="471856.Jden_0844"/>
<dbReference type="RefSeq" id="WP_015771134.1">
    <property type="nucleotide sequence ID" value="NC_013174.1"/>
</dbReference>
<dbReference type="GO" id="GO:0008781">
    <property type="term" value="F:N-acylneuraminate cytidylyltransferase activity"/>
    <property type="evidence" value="ECO:0007669"/>
    <property type="project" value="UniProtKB-EC"/>
</dbReference>
<dbReference type="PANTHER" id="PTHR21485">
    <property type="entry name" value="HAD SUPERFAMILY MEMBERS CMAS AND KDSC"/>
    <property type="match status" value="1"/>
</dbReference>
<dbReference type="KEGG" id="jde:Jden_0844"/>
<dbReference type="SFLD" id="SFLDG01138">
    <property type="entry name" value="C1.6.2:_Deoxy-d-mannose-octulo"/>
    <property type="match status" value="1"/>
</dbReference>
<evidence type="ECO:0000256" key="4">
    <source>
        <dbReference type="ARBA" id="ARBA00005893"/>
    </source>
</evidence>
<dbReference type="GO" id="GO:0006054">
    <property type="term" value="P:N-acetylneuraminate metabolic process"/>
    <property type="evidence" value="ECO:0007669"/>
    <property type="project" value="UniProtKB-UniPathway"/>
</dbReference>
<sequence>MTTTVNTPSADALVIIPARGGSQGIPLKNLQPVAGRSLVERAITSCLHVQPRAVVVSTDHDLIAEAAVTHGASVIHRHAATATHEASSESAVLDALDQWHTAGHSMPAITVLVQCTSPFINPAALASAIQRVSDGDADVIFSGVLDHGFRWTVTDQGDAHPLGHSRQSRPRRQDLPTTVRETGAFYVMRTEGFRDHGSRFFGTVGVELVPADQALEIDEPLDLDVAQRLARDEQAPRPHDHIDVDALVTDFDGVHTNDRAHLDEHGNEYVTVNRRDGMGVARLRDLGIPMLILSTERHPIVRARAKKLAVDVLHGVDDKADALRTWMSAQRLDPSRVAYVGNDINDLPAMALVGWPIATADAEPAVKAAARIILDHRGGDGAVREITDRIRYARLTPPSPVIPPEPSHTPTPARDTQPQPARS</sequence>
<dbReference type="SUPFAM" id="SSF56784">
    <property type="entry name" value="HAD-like"/>
    <property type="match status" value="1"/>
</dbReference>
<dbReference type="EMBL" id="CP001706">
    <property type="protein sequence ID" value="ACV08506.1"/>
    <property type="molecule type" value="Genomic_DNA"/>
</dbReference>
<evidence type="ECO:0000256" key="10">
    <source>
        <dbReference type="ARBA" id="ARBA00022842"/>
    </source>
</evidence>
<comment type="similarity">
    <text evidence="4">Belongs to the KdsC family.</text>
</comment>
<comment type="similarity">
    <text evidence="5">Belongs to the CMP-NeuNAc synthase family.</text>
</comment>
<comment type="cofactor">
    <cofactor evidence="2">
        <name>Mg(2+)</name>
        <dbReference type="ChEBI" id="CHEBI:18420"/>
    </cofactor>
</comment>
<dbReference type="Gene3D" id="3.40.50.1000">
    <property type="entry name" value="HAD superfamily/HAD-like"/>
    <property type="match status" value="1"/>
</dbReference>
<comment type="pathway">
    <text evidence="3">Amino-sugar metabolism; N-acetylneuraminate metabolism.</text>
</comment>
<evidence type="ECO:0000313" key="13">
    <source>
        <dbReference type="Proteomes" id="UP000000628"/>
    </source>
</evidence>
<evidence type="ECO:0000256" key="9">
    <source>
        <dbReference type="ARBA" id="ARBA00022801"/>
    </source>
</evidence>
<dbReference type="UniPathway" id="UPA00628"/>
<dbReference type="GO" id="GO:0016788">
    <property type="term" value="F:hydrolase activity, acting on ester bonds"/>
    <property type="evidence" value="ECO:0007669"/>
    <property type="project" value="InterPro"/>
</dbReference>
<dbReference type="EC" id="2.7.7.43" evidence="7"/>
<dbReference type="InterPro" id="IPR003329">
    <property type="entry name" value="Cytidylyl_trans"/>
</dbReference>
<proteinExistence type="inferred from homology"/>
<gene>
    <name evidence="12" type="ordered locus">Jden_0844</name>
</gene>
<feature type="region of interest" description="Disordered" evidence="11">
    <location>
        <begin position="394"/>
        <end position="423"/>
    </location>
</feature>
<evidence type="ECO:0000256" key="1">
    <source>
        <dbReference type="ARBA" id="ARBA00001862"/>
    </source>
</evidence>
<dbReference type="InterPro" id="IPR023214">
    <property type="entry name" value="HAD_sf"/>
</dbReference>
<reference evidence="12 13" key="1">
    <citation type="journal article" date="2009" name="Stand. Genomic Sci.">
        <title>Complete genome sequence of Jonesia denitrificans type strain (Prevot 55134).</title>
        <authorList>
            <person name="Pukall R."/>
            <person name="Gehrich-Schroter G."/>
            <person name="Lapidus A."/>
            <person name="Nolan M."/>
            <person name="Glavina Del Rio T."/>
            <person name="Lucas S."/>
            <person name="Chen F."/>
            <person name="Tice H."/>
            <person name="Pitluck S."/>
            <person name="Cheng J.F."/>
            <person name="Copeland A."/>
            <person name="Saunders E."/>
            <person name="Brettin T."/>
            <person name="Detter J.C."/>
            <person name="Bruce D."/>
            <person name="Goodwin L."/>
            <person name="Pati A."/>
            <person name="Ivanova N."/>
            <person name="Mavromatis K."/>
            <person name="Ovchinnikova G."/>
            <person name="Chen A."/>
            <person name="Palaniappan K."/>
            <person name="Land M."/>
            <person name="Hauser L."/>
            <person name="Chang Y.J."/>
            <person name="Jeffries C.D."/>
            <person name="Chain P."/>
            <person name="Goker M."/>
            <person name="Bristow J."/>
            <person name="Eisen J.A."/>
            <person name="Markowitz V."/>
            <person name="Hugenholtz P."/>
            <person name="Kyrpides N.C."/>
            <person name="Klenk H.P."/>
            <person name="Han C."/>
        </authorList>
    </citation>
    <scope>NUCLEOTIDE SEQUENCE [LARGE SCALE GENOMIC DNA]</scope>
    <source>
        <strain evidence="13">ATCC 14870 / DSM 20603 / BCRC 15368 / CIP 55.134 / JCM 11481 / NBRC 15587 / NCTC 10816 / Prevot 55134</strain>
    </source>
</reference>
<evidence type="ECO:0000256" key="2">
    <source>
        <dbReference type="ARBA" id="ARBA00001946"/>
    </source>
</evidence>
<feature type="compositionally biased region" description="Polar residues" evidence="11">
    <location>
        <begin position="414"/>
        <end position="423"/>
    </location>
</feature>
<evidence type="ECO:0000256" key="11">
    <source>
        <dbReference type="SAM" id="MobiDB-lite"/>
    </source>
</evidence>
<organism evidence="12 13">
    <name type="scientific">Jonesia denitrificans (strain ATCC 14870 / DSM 20603 / BCRC 15368 / CIP 55.134 / JCM 11481 / NBRC 15587 / NCTC 10816 / Prevot 55134)</name>
    <name type="common">Listeria denitrificans</name>
    <dbReference type="NCBI Taxonomy" id="471856"/>
    <lineage>
        <taxon>Bacteria</taxon>
        <taxon>Bacillati</taxon>
        <taxon>Actinomycetota</taxon>
        <taxon>Actinomycetes</taxon>
        <taxon>Micrococcales</taxon>
        <taxon>Jonesiaceae</taxon>
        <taxon>Jonesia</taxon>
    </lineage>
</organism>
<keyword evidence="9" id="KW-0378">Hydrolase</keyword>
<evidence type="ECO:0000313" key="12">
    <source>
        <dbReference type="EMBL" id="ACV08506.1"/>
    </source>
</evidence>
<dbReference type="InterPro" id="IPR029044">
    <property type="entry name" value="Nucleotide-diphossugar_trans"/>
</dbReference>
<evidence type="ECO:0000256" key="6">
    <source>
        <dbReference type="ARBA" id="ARBA00011881"/>
    </source>
</evidence>
<feature type="region of interest" description="Disordered" evidence="11">
    <location>
        <begin position="156"/>
        <end position="176"/>
    </location>
</feature>
<evidence type="ECO:0000256" key="8">
    <source>
        <dbReference type="ARBA" id="ARBA00022723"/>
    </source>
</evidence>